<comment type="caution">
    <text evidence="2">The sequence shown here is derived from an EMBL/GenBank/DDBJ whole genome shotgun (WGS) entry which is preliminary data.</text>
</comment>
<dbReference type="RefSeq" id="WP_259507241.1">
    <property type="nucleotide sequence ID" value="NZ_JANLCM010000001.1"/>
</dbReference>
<reference evidence="2" key="1">
    <citation type="submission" date="2022-08" db="EMBL/GenBank/DDBJ databases">
        <authorList>
            <person name="Deng Y."/>
            <person name="Han X.-F."/>
            <person name="Zhang Y.-Q."/>
        </authorList>
    </citation>
    <scope>NUCLEOTIDE SEQUENCE</scope>
    <source>
        <strain evidence="2">CPCC 205763</strain>
    </source>
</reference>
<feature type="transmembrane region" description="Helical" evidence="1">
    <location>
        <begin position="20"/>
        <end position="44"/>
    </location>
</feature>
<keyword evidence="3" id="KW-1185">Reference proteome</keyword>
<keyword evidence="1" id="KW-0812">Transmembrane</keyword>
<evidence type="ECO:0000313" key="3">
    <source>
        <dbReference type="Proteomes" id="UP001165584"/>
    </source>
</evidence>
<protein>
    <recommendedName>
        <fullName evidence="4">Major facilitator superfamily (MFS) profile domain-containing protein</fullName>
    </recommendedName>
</protein>
<dbReference type="EMBL" id="JANLCM010000001">
    <property type="protein sequence ID" value="MCS5718393.1"/>
    <property type="molecule type" value="Genomic_DNA"/>
</dbReference>
<evidence type="ECO:0000256" key="1">
    <source>
        <dbReference type="SAM" id="Phobius"/>
    </source>
</evidence>
<evidence type="ECO:0000313" key="2">
    <source>
        <dbReference type="EMBL" id="MCS5718393.1"/>
    </source>
</evidence>
<keyword evidence="1" id="KW-1133">Transmembrane helix</keyword>
<dbReference type="Proteomes" id="UP001165584">
    <property type="component" value="Unassembled WGS sequence"/>
</dbReference>
<organism evidence="2 3">
    <name type="scientific">Herbiconiux aconitum</name>
    <dbReference type="NCBI Taxonomy" id="2970913"/>
    <lineage>
        <taxon>Bacteria</taxon>
        <taxon>Bacillati</taxon>
        <taxon>Actinomycetota</taxon>
        <taxon>Actinomycetes</taxon>
        <taxon>Micrococcales</taxon>
        <taxon>Microbacteriaceae</taxon>
        <taxon>Herbiconiux</taxon>
    </lineage>
</organism>
<keyword evidence="1" id="KW-0472">Membrane</keyword>
<feature type="transmembrane region" description="Helical" evidence="1">
    <location>
        <begin position="56"/>
        <end position="77"/>
    </location>
</feature>
<name>A0ABT2GQA5_9MICO</name>
<sequence>MSSATLSSTPLNRPALSSGVKVTTIVFAALAAVGLIVTLILLFVTLASVDTEEFGWYFAFSVIASILNLIPAVVVLIMGIVSRRAASRVPLIGIVLGAVVLAVLAAQFIFLATV</sequence>
<feature type="transmembrane region" description="Helical" evidence="1">
    <location>
        <begin position="89"/>
        <end position="112"/>
    </location>
</feature>
<proteinExistence type="predicted"/>
<accession>A0ABT2GQA5</accession>
<gene>
    <name evidence="2" type="ORF">N1027_09610</name>
</gene>
<evidence type="ECO:0008006" key="4">
    <source>
        <dbReference type="Google" id="ProtNLM"/>
    </source>
</evidence>